<feature type="transmembrane region" description="Helical" evidence="1">
    <location>
        <begin position="46"/>
        <end position="68"/>
    </location>
</feature>
<feature type="transmembrane region" description="Helical" evidence="1">
    <location>
        <begin position="7"/>
        <end position="31"/>
    </location>
</feature>
<dbReference type="EMBL" id="FNPV01000002">
    <property type="protein sequence ID" value="SDY40585.1"/>
    <property type="molecule type" value="Genomic_DNA"/>
</dbReference>
<keyword evidence="3" id="KW-1185">Reference proteome</keyword>
<accession>A0A1H3JM30</accession>
<keyword evidence="1" id="KW-0472">Membrane</keyword>
<reference evidence="2 3" key="1">
    <citation type="submission" date="2016-10" db="EMBL/GenBank/DDBJ databases">
        <authorList>
            <person name="de Groot N.N."/>
        </authorList>
    </citation>
    <scope>NUCLEOTIDE SEQUENCE [LARGE SCALE GENOMIC DNA]</scope>
    <source>
        <strain evidence="2 3">APO</strain>
    </source>
</reference>
<protein>
    <submittedName>
        <fullName evidence="2">Putative membrane protein</fullName>
    </submittedName>
</protein>
<dbReference type="PANTHER" id="PTHR37308">
    <property type="entry name" value="INTEGRAL MEMBRANE PROTEIN"/>
    <property type="match status" value="1"/>
</dbReference>
<feature type="transmembrane region" description="Helical" evidence="1">
    <location>
        <begin position="132"/>
        <end position="161"/>
    </location>
</feature>
<gene>
    <name evidence="2" type="ORF">SAMN05192546_10220</name>
</gene>
<dbReference type="InterPro" id="IPR007163">
    <property type="entry name" value="VCA0040-like"/>
</dbReference>
<feature type="transmembrane region" description="Helical" evidence="1">
    <location>
        <begin position="75"/>
        <end position="91"/>
    </location>
</feature>
<keyword evidence="1" id="KW-1133">Transmembrane helix</keyword>
<evidence type="ECO:0000313" key="3">
    <source>
        <dbReference type="Proteomes" id="UP000199230"/>
    </source>
</evidence>
<feature type="transmembrane region" description="Helical" evidence="1">
    <location>
        <begin position="103"/>
        <end position="120"/>
    </location>
</feature>
<evidence type="ECO:0000313" key="2">
    <source>
        <dbReference type="EMBL" id="SDY40585.1"/>
    </source>
</evidence>
<sequence>MLLFVQGVVLGFIMVLPGMSGGTLFVIFGIYEQLVRDLVNRIFKPYIPLLLGIMAGIFASGFLFAWFFTKYRDQTSVFLLGCLLASIRAVLNCCPGINNRRVIFMSIGVVIGFSLGNDPIGSTSVMEEISGIYLFVAGALSSATMVLPGLPGSSVLIVMGVYDTVLFYLSELVIPKLAIFGIGSIIGMVLLVHALEKLYDQHRAIISYFFAGLILGSARTLLPHSFELEGIAFFMIGFIPVWKWSEGK</sequence>
<feature type="transmembrane region" description="Helical" evidence="1">
    <location>
        <begin position="204"/>
        <end position="222"/>
    </location>
</feature>
<dbReference type="RefSeq" id="WP_093310629.1">
    <property type="nucleotide sequence ID" value="NZ_FNPV01000002.1"/>
</dbReference>
<dbReference type="Proteomes" id="UP000199230">
    <property type="component" value="Unassembled WGS sequence"/>
</dbReference>
<dbReference type="STRING" id="159292.SAMN05192546_10220"/>
<organism evidence="2 3">
    <name type="scientific">Tindallia californiensis</name>
    <dbReference type="NCBI Taxonomy" id="159292"/>
    <lineage>
        <taxon>Bacteria</taxon>
        <taxon>Bacillati</taxon>
        <taxon>Bacillota</taxon>
        <taxon>Clostridia</taxon>
        <taxon>Peptostreptococcales</taxon>
        <taxon>Tindalliaceae</taxon>
        <taxon>Tindallia</taxon>
    </lineage>
</organism>
<dbReference type="PANTHER" id="PTHR37308:SF1">
    <property type="entry name" value="POLYPRENYL-PHOSPHATE TRANSPORTER"/>
    <property type="match status" value="1"/>
</dbReference>
<dbReference type="Pfam" id="PF04018">
    <property type="entry name" value="VCA0040-like"/>
    <property type="match status" value="1"/>
</dbReference>
<feature type="transmembrane region" description="Helical" evidence="1">
    <location>
        <begin position="173"/>
        <end position="192"/>
    </location>
</feature>
<evidence type="ECO:0000256" key="1">
    <source>
        <dbReference type="SAM" id="Phobius"/>
    </source>
</evidence>
<proteinExistence type="predicted"/>
<dbReference type="OrthoDB" id="9793746at2"/>
<name>A0A1H3JM30_9FIRM</name>
<keyword evidence="1" id="KW-0812">Transmembrane</keyword>
<dbReference type="AlphaFoldDB" id="A0A1H3JM30"/>